<evidence type="ECO:0000256" key="8">
    <source>
        <dbReference type="SAM" id="Coils"/>
    </source>
</evidence>
<dbReference type="Gene3D" id="1.10.287.130">
    <property type="match status" value="1"/>
</dbReference>
<dbReference type="InterPro" id="IPR004358">
    <property type="entry name" value="Sig_transdc_His_kin-like_C"/>
</dbReference>
<keyword evidence="13" id="KW-1185">Reference proteome</keyword>
<dbReference type="FunFam" id="3.30.565.10:FF:000006">
    <property type="entry name" value="Sensor histidine kinase WalK"/>
    <property type="match status" value="1"/>
</dbReference>
<dbReference type="SUPFAM" id="SSF47384">
    <property type="entry name" value="Homodimeric domain of signal transducing histidine kinase"/>
    <property type="match status" value="1"/>
</dbReference>
<feature type="transmembrane region" description="Helical" evidence="9">
    <location>
        <begin position="9"/>
        <end position="31"/>
    </location>
</feature>
<evidence type="ECO:0000256" key="1">
    <source>
        <dbReference type="ARBA" id="ARBA00000085"/>
    </source>
</evidence>
<accession>A0A2T0W6V8</accession>
<sequence>MKKTLFSHLFVYILSGSIVIISLFSFLTFQITGDRFDDYLSDRFVAERENVIETIEATYIDEGAWDDQVLFSIIQNAMHSHIIVRVEDTDGDEIISQTAPMRQHMQGMQRTELIPNENWLEEEIELVSDGEAIGTAFITYPGFLDYTDEEEEFLQDLTLLIFLMGILSVVIAGIMAYLISKRLSKPIAATSRMTQQIAQGKTLGAIKGDEKISELYYLQESVNTLAAQLAEQKVIRNQMVSDLAHEVRTPLTTLQGNIEAMLDGVWEVTPERLSSLNRQVKRLAHLIQMIDQLEDAETSRNKLTLEKVDSKDLLSSVVIAFEPQADVKRISLILKAQPVTFEADRNKIDQVLSNLLSNAIKFTPEGGEVIILSKHTHTDLIIVIKDNGQGIPSRNVDFIFERFYQVEPSRNSELNGQGIGLAVVKSIVEAHKGTVDVKSEVGSGTTFTLTLPLKQQKTT</sequence>
<dbReference type="PROSITE" id="PS50109">
    <property type="entry name" value="HIS_KIN"/>
    <property type="match status" value="1"/>
</dbReference>
<evidence type="ECO:0000256" key="2">
    <source>
        <dbReference type="ARBA" id="ARBA00004370"/>
    </source>
</evidence>
<keyword evidence="5" id="KW-0808">Transferase</keyword>
<organism evidence="12 13">
    <name type="scientific">Alkalibacterium olivapovliticus</name>
    <dbReference type="NCBI Taxonomy" id="99907"/>
    <lineage>
        <taxon>Bacteria</taxon>
        <taxon>Bacillati</taxon>
        <taxon>Bacillota</taxon>
        <taxon>Bacilli</taxon>
        <taxon>Lactobacillales</taxon>
        <taxon>Carnobacteriaceae</taxon>
        <taxon>Alkalibacterium</taxon>
    </lineage>
</organism>
<feature type="domain" description="Histidine kinase" evidence="10">
    <location>
        <begin position="242"/>
        <end position="455"/>
    </location>
</feature>
<dbReference type="Proteomes" id="UP000238205">
    <property type="component" value="Unassembled WGS sequence"/>
</dbReference>
<evidence type="ECO:0000256" key="3">
    <source>
        <dbReference type="ARBA" id="ARBA00012438"/>
    </source>
</evidence>
<evidence type="ECO:0000256" key="6">
    <source>
        <dbReference type="ARBA" id="ARBA00022777"/>
    </source>
</evidence>
<evidence type="ECO:0000256" key="7">
    <source>
        <dbReference type="ARBA" id="ARBA00023012"/>
    </source>
</evidence>
<keyword evidence="8" id="KW-0175">Coiled coil</keyword>
<dbReference type="PANTHER" id="PTHR45453:SF1">
    <property type="entry name" value="PHOSPHATE REGULON SENSOR PROTEIN PHOR"/>
    <property type="match status" value="1"/>
</dbReference>
<dbReference type="SMART" id="SM00388">
    <property type="entry name" value="HisKA"/>
    <property type="match status" value="1"/>
</dbReference>
<dbReference type="PROSITE" id="PS50885">
    <property type="entry name" value="HAMP"/>
    <property type="match status" value="1"/>
</dbReference>
<evidence type="ECO:0000259" key="10">
    <source>
        <dbReference type="PROSITE" id="PS50109"/>
    </source>
</evidence>
<dbReference type="InterPro" id="IPR003660">
    <property type="entry name" value="HAMP_dom"/>
</dbReference>
<evidence type="ECO:0000313" key="12">
    <source>
        <dbReference type="EMBL" id="PRY82438.1"/>
    </source>
</evidence>
<dbReference type="InterPro" id="IPR050351">
    <property type="entry name" value="BphY/WalK/GraS-like"/>
</dbReference>
<feature type="transmembrane region" description="Helical" evidence="9">
    <location>
        <begin position="157"/>
        <end position="179"/>
    </location>
</feature>
<dbReference type="CDD" id="cd00082">
    <property type="entry name" value="HisKA"/>
    <property type="match status" value="1"/>
</dbReference>
<keyword evidence="7" id="KW-0902">Two-component regulatory system</keyword>
<reference evidence="12 13" key="1">
    <citation type="submission" date="2018-03" db="EMBL/GenBank/DDBJ databases">
        <title>Genomic Encyclopedia of Archaeal and Bacterial Type Strains, Phase II (KMG-II): from individual species to whole genera.</title>
        <authorList>
            <person name="Goeker M."/>
        </authorList>
    </citation>
    <scope>NUCLEOTIDE SEQUENCE [LARGE SCALE GENOMIC DNA]</scope>
    <source>
        <strain evidence="12 13">DSM 13175</strain>
    </source>
</reference>
<evidence type="ECO:0000313" key="13">
    <source>
        <dbReference type="Proteomes" id="UP000238205"/>
    </source>
</evidence>
<dbReference type="EC" id="2.7.13.3" evidence="3"/>
<evidence type="ECO:0000256" key="5">
    <source>
        <dbReference type="ARBA" id="ARBA00022679"/>
    </source>
</evidence>
<dbReference type="InterPro" id="IPR003661">
    <property type="entry name" value="HisK_dim/P_dom"/>
</dbReference>
<keyword evidence="9" id="KW-1133">Transmembrane helix</keyword>
<dbReference type="GO" id="GO:0004721">
    <property type="term" value="F:phosphoprotein phosphatase activity"/>
    <property type="evidence" value="ECO:0007669"/>
    <property type="project" value="TreeGrafter"/>
</dbReference>
<feature type="domain" description="HAMP" evidence="11">
    <location>
        <begin position="181"/>
        <end position="234"/>
    </location>
</feature>
<dbReference type="Gene3D" id="3.30.565.10">
    <property type="entry name" value="Histidine kinase-like ATPase, C-terminal domain"/>
    <property type="match status" value="1"/>
</dbReference>
<dbReference type="Pfam" id="PF02518">
    <property type="entry name" value="HATPase_c"/>
    <property type="match status" value="1"/>
</dbReference>
<dbReference type="InterPro" id="IPR036890">
    <property type="entry name" value="HATPase_C_sf"/>
</dbReference>
<feature type="coiled-coil region" evidence="8">
    <location>
        <begin position="276"/>
        <end position="306"/>
    </location>
</feature>
<comment type="subcellular location">
    <subcellularLocation>
        <location evidence="2">Membrane</location>
    </subcellularLocation>
</comment>
<protein>
    <recommendedName>
        <fullName evidence="3">histidine kinase</fullName>
        <ecNumber evidence="3">2.7.13.3</ecNumber>
    </recommendedName>
</protein>
<keyword evidence="4" id="KW-0597">Phosphoprotein</keyword>
<dbReference type="PANTHER" id="PTHR45453">
    <property type="entry name" value="PHOSPHATE REGULON SENSOR PROTEIN PHOR"/>
    <property type="match status" value="1"/>
</dbReference>
<dbReference type="Pfam" id="PF00512">
    <property type="entry name" value="HisKA"/>
    <property type="match status" value="1"/>
</dbReference>
<keyword evidence="9" id="KW-0812">Transmembrane</keyword>
<dbReference type="SMART" id="SM00387">
    <property type="entry name" value="HATPase_c"/>
    <property type="match status" value="1"/>
</dbReference>
<dbReference type="Gene3D" id="6.10.340.10">
    <property type="match status" value="1"/>
</dbReference>
<evidence type="ECO:0000256" key="9">
    <source>
        <dbReference type="SAM" id="Phobius"/>
    </source>
</evidence>
<comment type="caution">
    <text evidence="12">The sequence shown here is derived from an EMBL/GenBank/DDBJ whole genome shotgun (WGS) entry which is preliminary data.</text>
</comment>
<dbReference type="OrthoDB" id="9813151at2"/>
<evidence type="ECO:0000259" key="11">
    <source>
        <dbReference type="PROSITE" id="PS50885"/>
    </source>
</evidence>
<dbReference type="GO" id="GO:0016036">
    <property type="term" value="P:cellular response to phosphate starvation"/>
    <property type="evidence" value="ECO:0007669"/>
    <property type="project" value="TreeGrafter"/>
</dbReference>
<dbReference type="InterPro" id="IPR003594">
    <property type="entry name" value="HATPase_dom"/>
</dbReference>
<dbReference type="CDD" id="cd00075">
    <property type="entry name" value="HATPase"/>
    <property type="match status" value="1"/>
</dbReference>
<dbReference type="PRINTS" id="PR00344">
    <property type="entry name" value="BCTRLSENSOR"/>
</dbReference>
<dbReference type="InterPro" id="IPR036097">
    <property type="entry name" value="HisK_dim/P_sf"/>
</dbReference>
<dbReference type="GO" id="GO:0000155">
    <property type="term" value="F:phosphorelay sensor kinase activity"/>
    <property type="evidence" value="ECO:0007669"/>
    <property type="project" value="InterPro"/>
</dbReference>
<gene>
    <name evidence="12" type="ORF">CLV38_11294</name>
</gene>
<proteinExistence type="predicted"/>
<evidence type="ECO:0000256" key="4">
    <source>
        <dbReference type="ARBA" id="ARBA00022553"/>
    </source>
</evidence>
<dbReference type="AlphaFoldDB" id="A0A2T0W6V8"/>
<dbReference type="RefSeq" id="WP_106193601.1">
    <property type="nucleotide sequence ID" value="NZ_PVTO01000012.1"/>
</dbReference>
<dbReference type="InterPro" id="IPR005467">
    <property type="entry name" value="His_kinase_dom"/>
</dbReference>
<comment type="catalytic activity">
    <reaction evidence="1">
        <text>ATP + protein L-histidine = ADP + protein N-phospho-L-histidine.</text>
        <dbReference type="EC" id="2.7.13.3"/>
    </reaction>
</comment>
<name>A0A2T0W6V8_9LACT</name>
<dbReference type="GO" id="GO:0005886">
    <property type="term" value="C:plasma membrane"/>
    <property type="evidence" value="ECO:0007669"/>
    <property type="project" value="TreeGrafter"/>
</dbReference>
<keyword evidence="9" id="KW-0472">Membrane</keyword>
<keyword evidence="6" id="KW-0418">Kinase</keyword>
<dbReference type="EMBL" id="PVTO01000012">
    <property type="protein sequence ID" value="PRY82438.1"/>
    <property type="molecule type" value="Genomic_DNA"/>
</dbReference>
<dbReference type="SUPFAM" id="SSF55874">
    <property type="entry name" value="ATPase domain of HSP90 chaperone/DNA topoisomerase II/histidine kinase"/>
    <property type="match status" value="1"/>
</dbReference>